<feature type="region of interest" description="Disordered" evidence="1">
    <location>
        <begin position="87"/>
        <end position="107"/>
    </location>
</feature>
<dbReference type="Proteomes" id="UP001333110">
    <property type="component" value="Unassembled WGS sequence"/>
</dbReference>
<dbReference type="AlphaFoldDB" id="A0AAN7N2J5"/>
<protein>
    <recommendedName>
        <fullName evidence="4">Rna-directed dna polymerase from mobile element jockey-like</fullName>
    </recommendedName>
</protein>
<name>A0AAN7N2J5_MYCAM</name>
<comment type="caution">
    <text evidence="2">The sequence shown here is derived from an EMBL/GenBank/DDBJ whole genome shotgun (WGS) entry which is preliminary data.</text>
</comment>
<keyword evidence="3" id="KW-1185">Reference proteome</keyword>
<reference evidence="2 3" key="1">
    <citation type="journal article" date="2023" name="J. Hered.">
        <title>Chromosome-level genome of the wood stork (Mycteria americana) provides insight into avian chromosome evolution.</title>
        <authorList>
            <person name="Flamio R. Jr."/>
            <person name="Ramstad K.M."/>
        </authorList>
    </citation>
    <scope>NUCLEOTIDE SEQUENCE [LARGE SCALE GENOMIC DNA]</scope>
    <source>
        <strain evidence="2">JAX WOST 10</strain>
    </source>
</reference>
<evidence type="ECO:0000313" key="2">
    <source>
        <dbReference type="EMBL" id="KAK4816579.1"/>
    </source>
</evidence>
<feature type="compositionally biased region" description="Basic and acidic residues" evidence="1">
    <location>
        <begin position="93"/>
        <end position="107"/>
    </location>
</feature>
<gene>
    <name evidence="2" type="ORF">QYF61_017969</name>
</gene>
<evidence type="ECO:0000256" key="1">
    <source>
        <dbReference type="SAM" id="MobiDB-lite"/>
    </source>
</evidence>
<dbReference type="EMBL" id="JAUNZN010000009">
    <property type="protein sequence ID" value="KAK4816579.1"/>
    <property type="molecule type" value="Genomic_DNA"/>
</dbReference>
<evidence type="ECO:0008006" key="4">
    <source>
        <dbReference type="Google" id="ProtNLM"/>
    </source>
</evidence>
<sequence length="107" mass="12262">MVTALEIRKTISTRAQVVCDLRGLDSRHTSGTTNKWLDRYGQDGIQRDLDKLEKWAHVNIMRLNKAKYKVLHLGRGNPQYQCRMGDEVIESSPAEKDLEADEKSDMS</sequence>
<evidence type="ECO:0000313" key="3">
    <source>
        <dbReference type="Proteomes" id="UP001333110"/>
    </source>
</evidence>
<accession>A0AAN7N2J5</accession>
<proteinExistence type="predicted"/>
<organism evidence="2 3">
    <name type="scientific">Mycteria americana</name>
    <name type="common">Wood stork</name>
    <dbReference type="NCBI Taxonomy" id="33587"/>
    <lineage>
        <taxon>Eukaryota</taxon>
        <taxon>Metazoa</taxon>
        <taxon>Chordata</taxon>
        <taxon>Craniata</taxon>
        <taxon>Vertebrata</taxon>
        <taxon>Euteleostomi</taxon>
        <taxon>Archelosauria</taxon>
        <taxon>Archosauria</taxon>
        <taxon>Dinosauria</taxon>
        <taxon>Saurischia</taxon>
        <taxon>Theropoda</taxon>
        <taxon>Coelurosauria</taxon>
        <taxon>Aves</taxon>
        <taxon>Neognathae</taxon>
        <taxon>Neoaves</taxon>
        <taxon>Aequornithes</taxon>
        <taxon>Ciconiiformes</taxon>
        <taxon>Ciconiidae</taxon>
        <taxon>Mycteria</taxon>
    </lineage>
</organism>